<accession>A0A250J6N9</accession>
<dbReference type="EMBL" id="CP022098">
    <property type="protein sequence ID" value="ATB39162.1"/>
    <property type="molecule type" value="Genomic_DNA"/>
</dbReference>
<name>A0A250J6N9_9BACT</name>
<sequence>MRHLIQMIRGRVEEAKAASTLATLIIHGLSTQ</sequence>
<evidence type="ECO:0000313" key="1">
    <source>
        <dbReference type="EMBL" id="ATB39162.1"/>
    </source>
</evidence>
<dbReference type="KEGG" id="cfus:CYFUS_004603"/>
<proteinExistence type="predicted"/>
<dbReference type="AlphaFoldDB" id="A0A250J6N9"/>
<evidence type="ECO:0000313" key="2">
    <source>
        <dbReference type="Proteomes" id="UP000217257"/>
    </source>
</evidence>
<gene>
    <name evidence="1" type="ORF">CYFUS_004603</name>
</gene>
<organism evidence="1 2">
    <name type="scientific">Cystobacter fuscus</name>
    <dbReference type="NCBI Taxonomy" id="43"/>
    <lineage>
        <taxon>Bacteria</taxon>
        <taxon>Pseudomonadati</taxon>
        <taxon>Myxococcota</taxon>
        <taxon>Myxococcia</taxon>
        <taxon>Myxococcales</taxon>
        <taxon>Cystobacterineae</taxon>
        <taxon>Archangiaceae</taxon>
        <taxon>Cystobacter</taxon>
    </lineage>
</organism>
<dbReference type="Proteomes" id="UP000217257">
    <property type="component" value="Chromosome"/>
</dbReference>
<reference evidence="1 2" key="1">
    <citation type="submission" date="2017-06" db="EMBL/GenBank/DDBJ databases">
        <title>Sequencing and comparative analysis of myxobacterial genomes.</title>
        <authorList>
            <person name="Rupp O."/>
            <person name="Goesmann A."/>
            <person name="Sogaard-Andersen L."/>
        </authorList>
    </citation>
    <scope>NUCLEOTIDE SEQUENCE [LARGE SCALE GENOMIC DNA]</scope>
    <source>
        <strain evidence="1 2">DSM 52655</strain>
    </source>
</reference>
<protein>
    <submittedName>
        <fullName evidence="1">Uncharacterized protein</fullName>
    </submittedName>
</protein>